<evidence type="ECO:0000256" key="1">
    <source>
        <dbReference type="SAM" id="MobiDB-lite"/>
    </source>
</evidence>
<dbReference type="AlphaFoldDB" id="A0A439CPU5"/>
<name>A0A439CPU5_9PEZI</name>
<comment type="caution">
    <text evidence="2">The sequence shown here is derived from an EMBL/GenBank/DDBJ whole genome shotgun (WGS) entry which is preliminary data.</text>
</comment>
<dbReference type="EMBL" id="RYZI01000617">
    <property type="protein sequence ID" value="RWA04172.1"/>
    <property type="molecule type" value="Genomic_DNA"/>
</dbReference>
<accession>A0A439CPU5</accession>
<feature type="compositionally biased region" description="Basic and acidic residues" evidence="1">
    <location>
        <begin position="17"/>
        <end position="28"/>
    </location>
</feature>
<dbReference type="Proteomes" id="UP000286045">
    <property type="component" value="Unassembled WGS sequence"/>
</dbReference>
<feature type="region of interest" description="Disordered" evidence="1">
    <location>
        <begin position="1"/>
        <end position="43"/>
    </location>
</feature>
<protein>
    <submittedName>
        <fullName evidence="2">Uncharacterized protein</fullName>
    </submittedName>
</protein>
<evidence type="ECO:0000313" key="3">
    <source>
        <dbReference type="Proteomes" id="UP000286045"/>
    </source>
</evidence>
<sequence length="286" mass="32943">MWTRLFPSSLPTPLPTEDARRKNVRERLLDEDEDDAYPPPLKKRAHFSIRPIFDKYNGRKSNQYGPQTDLFRGPRNKRASPSTGPESPMIGNLKRNYAALRVTLHSSAAKDAVEAEEALVVELNEKVDANISKLNKVASRERELFASTLDCEVDTELTSKDGQKRTCTRQARRALSSYQEAEVERAKQLAQLWDSWEKTQANADELWNKFHELVKREPCKGTSGISSNHEWSDKEDFDIERRIKQVVEEMTACEDSDMLIEYQEFQEKLKDEETNILEAMLECSLS</sequence>
<organism evidence="2 3">
    <name type="scientific">Xylaria grammica</name>
    <dbReference type="NCBI Taxonomy" id="363999"/>
    <lineage>
        <taxon>Eukaryota</taxon>
        <taxon>Fungi</taxon>
        <taxon>Dikarya</taxon>
        <taxon>Ascomycota</taxon>
        <taxon>Pezizomycotina</taxon>
        <taxon>Sordariomycetes</taxon>
        <taxon>Xylariomycetidae</taxon>
        <taxon>Xylariales</taxon>
        <taxon>Xylariaceae</taxon>
        <taxon>Xylaria</taxon>
    </lineage>
</organism>
<keyword evidence="3" id="KW-1185">Reference proteome</keyword>
<gene>
    <name evidence="2" type="ORF">EKO27_g10932</name>
</gene>
<feature type="region of interest" description="Disordered" evidence="1">
    <location>
        <begin position="57"/>
        <end position="91"/>
    </location>
</feature>
<proteinExistence type="predicted"/>
<reference evidence="2 3" key="1">
    <citation type="submission" date="2018-12" db="EMBL/GenBank/DDBJ databases">
        <title>Draft genome sequence of Xylaria grammica IHI A82.</title>
        <authorList>
            <person name="Buettner E."/>
            <person name="Kellner H."/>
        </authorList>
    </citation>
    <scope>NUCLEOTIDE SEQUENCE [LARGE SCALE GENOMIC DNA]</scope>
    <source>
        <strain evidence="2 3">IHI A82</strain>
    </source>
</reference>
<evidence type="ECO:0000313" key="2">
    <source>
        <dbReference type="EMBL" id="RWA04172.1"/>
    </source>
</evidence>